<dbReference type="PANTHER" id="PTHR33988">
    <property type="entry name" value="ENDORIBONUCLEASE MAZF-RELATED"/>
    <property type="match status" value="1"/>
</dbReference>
<dbReference type="PANTHER" id="PTHR33988:SF2">
    <property type="entry name" value="ENDORIBONUCLEASE MAZF"/>
    <property type="match status" value="1"/>
</dbReference>
<proteinExistence type="inferred from homology"/>
<evidence type="ECO:0000313" key="3">
    <source>
        <dbReference type="Proteomes" id="UP000050421"/>
    </source>
</evidence>
<dbReference type="GO" id="GO:0016075">
    <property type="term" value="P:rRNA catabolic process"/>
    <property type="evidence" value="ECO:0007669"/>
    <property type="project" value="TreeGrafter"/>
</dbReference>
<sequence length="107" mass="12275">MDLRQYQIVLVNLDPTVGSEIKKTRPCVIISPDEMNRHLRTIVLAPMTSNLKPYPTRVAVFQNNRQGMIVIDQIRTVNKSRIVRVLGKLSADEIVLCKRVLQETYVD</sequence>
<dbReference type="PATRIC" id="fig|1305737.6.peg.1516"/>
<dbReference type="eggNOG" id="COG2337">
    <property type="taxonomic scope" value="Bacteria"/>
</dbReference>
<evidence type="ECO:0000313" key="2">
    <source>
        <dbReference type="EMBL" id="KPQ18874.1"/>
    </source>
</evidence>
<name>A0A0N8KH65_9BACT</name>
<dbReference type="InterPro" id="IPR003477">
    <property type="entry name" value="PemK-like"/>
</dbReference>
<evidence type="ECO:0000256" key="1">
    <source>
        <dbReference type="PIRNR" id="PIRNR033490"/>
    </source>
</evidence>
<dbReference type="STRING" id="1305737.GCA_000526355_03272"/>
<dbReference type="AlphaFoldDB" id="A0A0N8KH65"/>
<dbReference type="Gene3D" id="2.30.30.110">
    <property type="match status" value="1"/>
</dbReference>
<dbReference type="EC" id="3.1.-.-" evidence="1"/>
<dbReference type="SUPFAM" id="SSF50118">
    <property type="entry name" value="Cell growth inhibitor/plasmid maintenance toxic component"/>
    <property type="match status" value="1"/>
</dbReference>
<dbReference type="GO" id="GO:0016787">
    <property type="term" value="F:hydrolase activity"/>
    <property type="evidence" value="ECO:0007669"/>
    <property type="project" value="UniProtKB-KW"/>
</dbReference>
<organism evidence="2 3">
    <name type="scientific">Algoriphagus marincola HL-49</name>
    <dbReference type="NCBI Taxonomy" id="1305737"/>
    <lineage>
        <taxon>Bacteria</taxon>
        <taxon>Pseudomonadati</taxon>
        <taxon>Bacteroidota</taxon>
        <taxon>Cytophagia</taxon>
        <taxon>Cytophagales</taxon>
        <taxon>Cyclobacteriaceae</taxon>
        <taxon>Algoriphagus</taxon>
    </lineage>
</organism>
<dbReference type="GO" id="GO:0004521">
    <property type="term" value="F:RNA endonuclease activity"/>
    <property type="evidence" value="ECO:0007669"/>
    <property type="project" value="TreeGrafter"/>
</dbReference>
<dbReference type="Pfam" id="PF02452">
    <property type="entry name" value="PemK_toxin"/>
    <property type="match status" value="1"/>
</dbReference>
<gene>
    <name evidence="2" type="ORF">HLUCCX10_04330</name>
</gene>
<dbReference type="GO" id="GO:0006402">
    <property type="term" value="P:mRNA catabolic process"/>
    <property type="evidence" value="ECO:0007669"/>
    <property type="project" value="TreeGrafter"/>
</dbReference>
<comment type="caution">
    <text evidence="2">The sequence shown here is derived from an EMBL/GenBank/DDBJ whole genome shotgun (WGS) entry which is preliminary data.</text>
</comment>
<comment type="function">
    <text evidence="1">Toxic component of a type II toxin-antitoxin (TA) system.</text>
</comment>
<dbReference type="Proteomes" id="UP000050421">
    <property type="component" value="Unassembled WGS sequence"/>
</dbReference>
<dbReference type="GO" id="GO:0003677">
    <property type="term" value="F:DNA binding"/>
    <property type="evidence" value="ECO:0007669"/>
    <property type="project" value="InterPro"/>
</dbReference>
<dbReference type="PIRSF" id="PIRSF033490">
    <property type="entry name" value="MazF"/>
    <property type="match status" value="1"/>
</dbReference>
<keyword evidence="1" id="KW-0540">Nuclease</keyword>
<comment type="similarity">
    <text evidence="1">Belongs to the PemK/MazF family.</text>
</comment>
<protein>
    <recommendedName>
        <fullName evidence="1">mRNA interferase</fullName>
        <ecNumber evidence="1">3.1.-.-</ecNumber>
    </recommendedName>
</protein>
<reference evidence="2 3" key="1">
    <citation type="submission" date="2015-09" db="EMBL/GenBank/DDBJ databases">
        <title>Identification and resolution of microdiversity through metagenomic sequencing of parallel consortia.</title>
        <authorList>
            <person name="Nelson W.C."/>
            <person name="Romine M.F."/>
            <person name="Lindemann S.R."/>
        </authorList>
    </citation>
    <scope>NUCLEOTIDE SEQUENCE [LARGE SCALE GENOMIC DNA]</scope>
    <source>
        <strain evidence="2">HL-49</strain>
    </source>
</reference>
<keyword evidence="1" id="KW-0255">Endonuclease</keyword>
<keyword evidence="1" id="KW-0378">Hydrolase</keyword>
<accession>A0A0N8KH65</accession>
<dbReference type="InterPro" id="IPR011067">
    <property type="entry name" value="Plasmid_toxin/cell-grow_inhib"/>
</dbReference>
<dbReference type="OrthoDB" id="9808744at2"/>
<dbReference type="EMBL" id="LJXT01000018">
    <property type="protein sequence ID" value="KPQ18874.1"/>
    <property type="molecule type" value="Genomic_DNA"/>
</dbReference>